<dbReference type="EMBL" id="SGPM01000113">
    <property type="protein sequence ID" value="THH29669.1"/>
    <property type="molecule type" value="Genomic_DNA"/>
</dbReference>
<keyword evidence="2" id="KW-1185">Reference proteome</keyword>
<organism evidence="1 2">
    <name type="scientific">Antrodiella citrinella</name>
    <dbReference type="NCBI Taxonomy" id="2447956"/>
    <lineage>
        <taxon>Eukaryota</taxon>
        <taxon>Fungi</taxon>
        <taxon>Dikarya</taxon>
        <taxon>Basidiomycota</taxon>
        <taxon>Agaricomycotina</taxon>
        <taxon>Agaricomycetes</taxon>
        <taxon>Polyporales</taxon>
        <taxon>Steccherinaceae</taxon>
        <taxon>Antrodiella</taxon>
    </lineage>
</organism>
<reference evidence="1 2" key="1">
    <citation type="submission" date="2019-02" db="EMBL/GenBank/DDBJ databases">
        <title>Genome sequencing of the rare red list fungi Antrodiella citrinella (Flaviporus citrinellus).</title>
        <authorList>
            <person name="Buettner E."/>
            <person name="Kellner H."/>
        </authorList>
    </citation>
    <scope>NUCLEOTIDE SEQUENCE [LARGE SCALE GENOMIC DNA]</scope>
    <source>
        <strain evidence="1 2">DSM 108506</strain>
    </source>
</reference>
<name>A0A4S4MTX3_9APHY</name>
<proteinExistence type="predicted"/>
<comment type="caution">
    <text evidence="1">The sequence shown here is derived from an EMBL/GenBank/DDBJ whole genome shotgun (WGS) entry which is preliminary data.</text>
</comment>
<sequence length="57" mass="6498">MTKFSPLQKCLKALSDTLTDRIFHYWHVDVHLPSRSPPPVVRPRIIICALVAVIFVA</sequence>
<accession>A0A4S4MTX3</accession>
<gene>
    <name evidence="1" type="ORF">EUX98_g4527</name>
</gene>
<protein>
    <submittedName>
        <fullName evidence="1">Uncharacterized protein</fullName>
    </submittedName>
</protein>
<dbReference type="Proteomes" id="UP000308730">
    <property type="component" value="Unassembled WGS sequence"/>
</dbReference>
<evidence type="ECO:0000313" key="2">
    <source>
        <dbReference type="Proteomes" id="UP000308730"/>
    </source>
</evidence>
<dbReference type="AlphaFoldDB" id="A0A4S4MTX3"/>
<evidence type="ECO:0000313" key="1">
    <source>
        <dbReference type="EMBL" id="THH29669.1"/>
    </source>
</evidence>